<dbReference type="RefSeq" id="WP_083074914.1">
    <property type="nucleotide sequence ID" value="NZ_AP022615.1"/>
</dbReference>
<dbReference type="AlphaFoldDB" id="A0A1X0DI76"/>
<evidence type="ECO:0000256" key="1">
    <source>
        <dbReference type="SAM" id="MobiDB-lite"/>
    </source>
</evidence>
<dbReference type="OrthoDB" id="4736893at2"/>
<comment type="caution">
    <text evidence="2">The sequence shown here is derived from an EMBL/GenBank/DDBJ whole genome shotgun (WGS) entry which is preliminary data.</text>
</comment>
<evidence type="ECO:0000313" key="3">
    <source>
        <dbReference type="Proteomes" id="UP000192566"/>
    </source>
</evidence>
<evidence type="ECO:0000313" key="2">
    <source>
        <dbReference type="EMBL" id="ORA72094.1"/>
    </source>
</evidence>
<keyword evidence="2" id="KW-0238">DNA-binding</keyword>
<keyword evidence="3" id="KW-1185">Reference proteome</keyword>
<dbReference type="Proteomes" id="UP000192566">
    <property type="component" value="Unassembled WGS sequence"/>
</dbReference>
<gene>
    <name evidence="2" type="ORF">BST25_15455</name>
</gene>
<sequence length="120" mass="13163">MDTMKKNPADYVIGPDATIEDADLDEREIYHKGERLTEARAAELGDIAAREAEQTRTARTAGLIPGGKSLSGGQKHSPVVQVRVSEITRTKLEAIAKARKMSVSKLSRQVLDEFVNRETA</sequence>
<protein>
    <submittedName>
        <fullName evidence="2">DNA-binding protein</fullName>
    </submittedName>
</protein>
<proteinExistence type="predicted"/>
<organism evidence="2 3">
    <name type="scientific">Mycobacterium heidelbergense</name>
    <dbReference type="NCBI Taxonomy" id="53376"/>
    <lineage>
        <taxon>Bacteria</taxon>
        <taxon>Bacillati</taxon>
        <taxon>Actinomycetota</taxon>
        <taxon>Actinomycetes</taxon>
        <taxon>Mycobacteriales</taxon>
        <taxon>Mycobacteriaceae</taxon>
        <taxon>Mycobacterium</taxon>
        <taxon>Mycobacterium simiae complex</taxon>
    </lineage>
</organism>
<name>A0A1X0DI76_MYCHE</name>
<dbReference type="GO" id="GO:0003677">
    <property type="term" value="F:DNA binding"/>
    <property type="evidence" value="ECO:0007669"/>
    <property type="project" value="UniProtKB-KW"/>
</dbReference>
<accession>A0A1X0DI76</accession>
<dbReference type="EMBL" id="MVHR01000022">
    <property type="protein sequence ID" value="ORA72094.1"/>
    <property type="molecule type" value="Genomic_DNA"/>
</dbReference>
<reference evidence="2 3" key="1">
    <citation type="submission" date="2017-02" db="EMBL/GenBank/DDBJ databases">
        <title>The new phylogeny of genus Mycobacterium.</title>
        <authorList>
            <person name="Tortoli E."/>
            <person name="Trovato A."/>
            <person name="Cirillo D.M."/>
        </authorList>
    </citation>
    <scope>NUCLEOTIDE SEQUENCE [LARGE SCALE GENOMIC DNA]</scope>
    <source>
        <strain evidence="2 3">DSM 44471</strain>
    </source>
</reference>
<feature type="region of interest" description="Disordered" evidence="1">
    <location>
        <begin position="54"/>
        <end position="78"/>
    </location>
</feature>